<reference evidence="2 3" key="1">
    <citation type="submission" date="2020-05" db="EMBL/GenBank/DDBJ databases">
        <title>Identification and distribution of gene clusters putatively required for synthesis of sphingolipid metabolism inhibitors in phylogenetically diverse species of the filamentous fungus Fusarium.</title>
        <authorList>
            <person name="Kim H.-S."/>
            <person name="Busman M."/>
            <person name="Brown D.W."/>
            <person name="Divon H."/>
            <person name="Uhlig S."/>
            <person name="Proctor R.H."/>
        </authorList>
    </citation>
    <scope>NUCLEOTIDE SEQUENCE [LARGE SCALE GENOMIC DNA]</scope>
    <source>
        <strain evidence="2 3">NRRL 66235</strain>
    </source>
</reference>
<evidence type="ECO:0000313" key="2">
    <source>
        <dbReference type="EMBL" id="KAF5696961.1"/>
    </source>
</evidence>
<keyword evidence="3" id="KW-1185">Reference proteome</keyword>
<dbReference type="OrthoDB" id="4845846at2759"/>
<feature type="compositionally biased region" description="Polar residues" evidence="1">
    <location>
        <begin position="16"/>
        <end position="28"/>
    </location>
</feature>
<comment type="caution">
    <text evidence="2">The sequence shown here is derived from an EMBL/GenBank/DDBJ whole genome shotgun (WGS) entry which is preliminary data.</text>
</comment>
<evidence type="ECO:0000256" key="1">
    <source>
        <dbReference type="SAM" id="MobiDB-lite"/>
    </source>
</evidence>
<dbReference type="AlphaFoldDB" id="A0A8H5XNX4"/>
<dbReference type="EMBL" id="JAAOAN010001102">
    <property type="protein sequence ID" value="KAF5696961.1"/>
    <property type="molecule type" value="Genomic_DNA"/>
</dbReference>
<accession>A0A8H5XNX4</accession>
<protein>
    <submittedName>
        <fullName evidence="2">Uncharacterized protein</fullName>
    </submittedName>
</protein>
<name>A0A8H5XNX4_9HYPO</name>
<organism evidence="2 3">
    <name type="scientific">Fusarium mundagurra</name>
    <dbReference type="NCBI Taxonomy" id="1567541"/>
    <lineage>
        <taxon>Eukaryota</taxon>
        <taxon>Fungi</taxon>
        <taxon>Dikarya</taxon>
        <taxon>Ascomycota</taxon>
        <taxon>Pezizomycotina</taxon>
        <taxon>Sordariomycetes</taxon>
        <taxon>Hypocreomycetidae</taxon>
        <taxon>Hypocreales</taxon>
        <taxon>Nectriaceae</taxon>
        <taxon>Fusarium</taxon>
        <taxon>Fusarium fujikuroi species complex</taxon>
    </lineage>
</organism>
<dbReference type="Proteomes" id="UP000544331">
    <property type="component" value="Unassembled WGS sequence"/>
</dbReference>
<feature type="compositionally biased region" description="Acidic residues" evidence="1">
    <location>
        <begin position="166"/>
        <end position="203"/>
    </location>
</feature>
<feature type="region of interest" description="Disordered" evidence="1">
    <location>
        <begin position="157"/>
        <end position="205"/>
    </location>
</feature>
<gene>
    <name evidence="2" type="ORF">FMUND_15545</name>
</gene>
<proteinExistence type="predicted"/>
<sequence>MGFYLPRVPTRRPASVDQTTRSPLSQQTTPWGRAIWKARRTLPLSRLQSRREIAFNLVAERSSELRYGRTQKQFLAFILRTYQMSSDSRQEMMNVKIKPDISTQLDSIWNHDIWNHLDVSKGTWPAMERQESPLAGIRSGSIGGQSTDIPLNVRACQGSDGKEGAEDGEIDDENVEAWEFENEDDDDEDDDYDDSGYYDDDTDGYTARTRRDLFSAASLDFPQTVRDSNSLDSTAQNCQQ</sequence>
<feature type="region of interest" description="Disordered" evidence="1">
    <location>
        <begin position="1"/>
        <end position="28"/>
    </location>
</feature>
<evidence type="ECO:0000313" key="3">
    <source>
        <dbReference type="Proteomes" id="UP000544331"/>
    </source>
</evidence>